<dbReference type="AlphaFoldDB" id="A0A2K9YY12"/>
<evidence type="ECO:0000313" key="5">
    <source>
        <dbReference type="EMBL" id="AUW40882.1"/>
    </source>
</evidence>
<keyword evidence="3" id="KW-0677">Repeat</keyword>
<proteinExistence type="inferred from homology"/>
<dbReference type="InterPro" id="IPR051159">
    <property type="entry name" value="Hexapeptide_acetyltransf"/>
</dbReference>
<keyword evidence="4" id="KW-0012">Acyltransferase</keyword>
<dbReference type="Pfam" id="PF00132">
    <property type="entry name" value="Hexapep"/>
    <property type="match status" value="1"/>
</dbReference>
<evidence type="ECO:0000256" key="4">
    <source>
        <dbReference type="ARBA" id="ARBA00023315"/>
    </source>
</evidence>
<evidence type="ECO:0000256" key="1">
    <source>
        <dbReference type="ARBA" id="ARBA00007274"/>
    </source>
</evidence>
<protein>
    <recommendedName>
        <fullName evidence="7">Acyltransferase</fullName>
    </recommendedName>
</protein>
<dbReference type="PANTHER" id="PTHR23416">
    <property type="entry name" value="SIALIC ACID SYNTHASE-RELATED"/>
    <property type="match status" value="1"/>
</dbReference>
<dbReference type="InterPro" id="IPR011004">
    <property type="entry name" value="Trimer_LpxA-like_sf"/>
</dbReference>
<dbReference type="CDD" id="cd04647">
    <property type="entry name" value="LbH_MAT_like"/>
    <property type="match status" value="1"/>
</dbReference>
<evidence type="ECO:0000256" key="2">
    <source>
        <dbReference type="ARBA" id="ARBA00022679"/>
    </source>
</evidence>
<gene>
    <name evidence="5" type="ORF">CUJ84_Chr000468</name>
</gene>
<evidence type="ECO:0000256" key="3">
    <source>
        <dbReference type="ARBA" id="ARBA00022737"/>
    </source>
</evidence>
<dbReference type="GO" id="GO:0008374">
    <property type="term" value="F:O-acyltransferase activity"/>
    <property type="evidence" value="ECO:0007669"/>
    <property type="project" value="TreeGrafter"/>
</dbReference>
<dbReference type="SUPFAM" id="SSF51161">
    <property type="entry name" value="Trimeric LpxA-like enzymes"/>
    <property type="match status" value="1"/>
</dbReference>
<sequence length="211" mass="23354">MKHLLLKLISMLQRRRLRRAAKNLSIDPSALLLRNFGVRFLATAEDRIYVTIGKQSMLNAGIIFEAGTGQVKIGERCYIGTNSTIMCRNGVTLGDDVVIAWDVTIYDHDSHSLDWRDRVNAVRHFYETYGQPDCFDKIDWTGVGSAPITIGDRVWIGFDAVILKGVTIGEGAVIGARSVVTKDVEPYTIVAGNPARPIRKIEIPPDNAAVE</sequence>
<dbReference type="InterPro" id="IPR001451">
    <property type="entry name" value="Hexapep"/>
</dbReference>
<evidence type="ECO:0000313" key="6">
    <source>
        <dbReference type="Proteomes" id="UP000238523"/>
    </source>
</evidence>
<dbReference type="PANTHER" id="PTHR23416:SF23">
    <property type="entry name" value="ACETYLTRANSFERASE C18B11.09C-RELATED"/>
    <property type="match status" value="1"/>
</dbReference>
<dbReference type="Gene3D" id="2.160.10.10">
    <property type="entry name" value="Hexapeptide repeat proteins"/>
    <property type="match status" value="1"/>
</dbReference>
<name>A0A2K9YY12_RHILE</name>
<dbReference type="GO" id="GO:0005829">
    <property type="term" value="C:cytosol"/>
    <property type="evidence" value="ECO:0007669"/>
    <property type="project" value="TreeGrafter"/>
</dbReference>
<keyword evidence="2" id="KW-0808">Transferase</keyword>
<dbReference type="RefSeq" id="WP_281069958.1">
    <property type="nucleotide sequence ID" value="NZ_CP025012.1"/>
</dbReference>
<evidence type="ECO:0008006" key="7">
    <source>
        <dbReference type="Google" id="ProtNLM"/>
    </source>
</evidence>
<dbReference type="Proteomes" id="UP000238523">
    <property type="component" value="Chromosome"/>
</dbReference>
<dbReference type="Pfam" id="PF14602">
    <property type="entry name" value="Hexapep_2"/>
    <property type="match status" value="1"/>
</dbReference>
<organism evidence="5 6">
    <name type="scientific">Rhizobium leguminosarum</name>
    <dbReference type="NCBI Taxonomy" id="384"/>
    <lineage>
        <taxon>Bacteria</taxon>
        <taxon>Pseudomonadati</taxon>
        <taxon>Pseudomonadota</taxon>
        <taxon>Alphaproteobacteria</taxon>
        <taxon>Hyphomicrobiales</taxon>
        <taxon>Rhizobiaceae</taxon>
        <taxon>Rhizobium/Agrobacterium group</taxon>
        <taxon>Rhizobium</taxon>
    </lineage>
</organism>
<reference evidence="5 6" key="1">
    <citation type="submission" date="2017-11" db="EMBL/GenBank/DDBJ databases">
        <title>Complete genome of Rhizobium leguminosarum Norway, an ineffective micro-symbiont.</title>
        <authorList>
            <person name="Hoffrichter A."/>
            <person name="Liang J."/>
            <person name="Brachmann A."/>
            <person name="Marin M."/>
        </authorList>
    </citation>
    <scope>NUCLEOTIDE SEQUENCE [LARGE SCALE GENOMIC DNA]</scope>
    <source>
        <strain evidence="5 6">Norway</strain>
    </source>
</reference>
<comment type="similarity">
    <text evidence="1">Belongs to the transferase hexapeptide repeat family.</text>
</comment>
<dbReference type="PROSITE" id="PS00101">
    <property type="entry name" value="HEXAPEP_TRANSFERASES"/>
    <property type="match status" value="1"/>
</dbReference>
<accession>A0A2K9YY12</accession>
<dbReference type="EMBL" id="CP025012">
    <property type="protein sequence ID" value="AUW40882.1"/>
    <property type="molecule type" value="Genomic_DNA"/>
</dbReference>
<dbReference type="InterPro" id="IPR018357">
    <property type="entry name" value="Hexapep_transf_CS"/>
</dbReference>